<evidence type="ECO:0000313" key="5">
    <source>
        <dbReference type="EMBL" id="PKA49583.1"/>
    </source>
</evidence>
<evidence type="ECO:0000259" key="4">
    <source>
        <dbReference type="PROSITE" id="PS51294"/>
    </source>
</evidence>
<evidence type="ECO:0000313" key="6">
    <source>
        <dbReference type="Proteomes" id="UP000236161"/>
    </source>
</evidence>
<dbReference type="InterPro" id="IPR017930">
    <property type="entry name" value="Myb_dom"/>
</dbReference>
<dbReference type="PANTHER" id="PTHR47122:SF4">
    <property type="entry name" value="TRF-LIKE 3"/>
    <property type="match status" value="1"/>
</dbReference>
<dbReference type="InterPro" id="IPR009057">
    <property type="entry name" value="Homeodomain-like_sf"/>
</dbReference>
<protein>
    <submittedName>
        <fullName evidence="5">Telomere repeat-binding protein 6</fullName>
    </submittedName>
</protein>
<dbReference type="InterPro" id="IPR001005">
    <property type="entry name" value="SANT/Myb"/>
</dbReference>
<evidence type="ECO:0000256" key="2">
    <source>
        <dbReference type="SAM" id="MobiDB-lite"/>
    </source>
</evidence>
<accession>A0A2I0A240</accession>
<name>A0A2I0A240_9ASPA</name>
<feature type="compositionally biased region" description="Polar residues" evidence="2">
    <location>
        <begin position="290"/>
        <end position="301"/>
    </location>
</feature>
<gene>
    <name evidence="5" type="primary">TRP6</name>
    <name evidence="5" type="ORF">AXF42_Ash004123</name>
</gene>
<dbReference type="OrthoDB" id="608866at2759"/>
<dbReference type="PANTHER" id="PTHR47122">
    <property type="entry name" value="MYB-LIKE DNA-BINDING DOMAIN CONTAINING PROTEIN, EXPRESSED"/>
    <property type="match status" value="1"/>
</dbReference>
<keyword evidence="6" id="KW-1185">Reference proteome</keyword>
<evidence type="ECO:0000259" key="3">
    <source>
        <dbReference type="PROSITE" id="PS50090"/>
    </source>
</evidence>
<keyword evidence="1" id="KW-0238">DNA-binding</keyword>
<dbReference type="PROSITE" id="PS51294">
    <property type="entry name" value="HTH_MYB"/>
    <property type="match status" value="1"/>
</dbReference>
<sequence length="442" mass="49816">MAADVPSSNHPELSDVCAPSPFSACSEPAKMDISEVGGRSIYETYTDSMPDFSLLKGEVCLDNFTIRELQEAFRATFGRQTSVKDKLWLKRRIAMGLTNSCEIPSTNFIIKDSKIVLINVNEEASIRTPTKQYGCGFESVEVASTLLNETSREALICTVDKKEEQQVLSCERPKKLLEECNADVENNQLEENGSKRTRKPTKRYIEEISVVETRECSGRVASSGNSNTRVQPALKSRIRTNCSIISRPCSFVGLDMRIPSVARVRRRPPRRNFSNLVNFVKMESDKKDTQVLNSDHQPPQKQQEDEVPVADTININSEAVQMVMASVSKKHHRTWTVDEVSNLVEGVATYGVGRWSQIRQVTFAAYSHRSSVDLKDKWRNLVRASFAYERDGRGGGSSRKPTCMPIPEPLLLQVRDLAEKHSQSKMELDEKRAKCRVHPENL</sequence>
<feature type="domain" description="Myb-like" evidence="3">
    <location>
        <begin position="335"/>
        <end position="382"/>
    </location>
</feature>
<dbReference type="Pfam" id="PF00249">
    <property type="entry name" value="Myb_DNA-binding"/>
    <property type="match status" value="1"/>
</dbReference>
<organism evidence="5 6">
    <name type="scientific">Apostasia shenzhenica</name>
    <dbReference type="NCBI Taxonomy" id="1088818"/>
    <lineage>
        <taxon>Eukaryota</taxon>
        <taxon>Viridiplantae</taxon>
        <taxon>Streptophyta</taxon>
        <taxon>Embryophyta</taxon>
        <taxon>Tracheophyta</taxon>
        <taxon>Spermatophyta</taxon>
        <taxon>Magnoliopsida</taxon>
        <taxon>Liliopsida</taxon>
        <taxon>Asparagales</taxon>
        <taxon>Orchidaceae</taxon>
        <taxon>Apostasioideae</taxon>
        <taxon>Apostasia</taxon>
    </lineage>
</organism>
<dbReference type="GO" id="GO:0003677">
    <property type="term" value="F:DNA binding"/>
    <property type="evidence" value="ECO:0007669"/>
    <property type="project" value="UniProtKB-KW"/>
</dbReference>
<dbReference type="EMBL" id="KZ452037">
    <property type="protein sequence ID" value="PKA49583.1"/>
    <property type="molecule type" value="Genomic_DNA"/>
</dbReference>
<dbReference type="SMART" id="SM00717">
    <property type="entry name" value="SANT"/>
    <property type="match status" value="1"/>
</dbReference>
<dbReference type="CDD" id="cd11660">
    <property type="entry name" value="SANT_TRF"/>
    <property type="match status" value="1"/>
</dbReference>
<proteinExistence type="predicted"/>
<feature type="region of interest" description="Disordered" evidence="2">
    <location>
        <begin position="422"/>
        <end position="442"/>
    </location>
</feature>
<dbReference type="AlphaFoldDB" id="A0A2I0A240"/>
<feature type="region of interest" description="Disordered" evidence="2">
    <location>
        <begin position="287"/>
        <end position="306"/>
    </location>
</feature>
<dbReference type="Gene3D" id="1.10.246.220">
    <property type="match status" value="1"/>
</dbReference>
<dbReference type="PROSITE" id="PS50090">
    <property type="entry name" value="MYB_LIKE"/>
    <property type="match status" value="1"/>
</dbReference>
<dbReference type="Proteomes" id="UP000236161">
    <property type="component" value="Unassembled WGS sequence"/>
</dbReference>
<dbReference type="SUPFAM" id="SSF46689">
    <property type="entry name" value="Homeodomain-like"/>
    <property type="match status" value="1"/>
</dbReference>
<evidence type="ECO:0000256" key="1">
    <source>
        <dbReference type="ARBA" id="ARBA00023125"/>
    </source>
</evidence>
<reference evidence="5 6" key="1">
    <citation type="journal article" date="2017" name="Nature">
        <title>The Apostasia genome and the evolution of orchids.</title>
        <authorList>
            <person name="Zhang G.Q."/>
            <person name="Liu K.W."/>
            <person name="Li Z."/>
            <person name="Lohaus R."/>
            <person name="Hsiao Y.Y."/>
            <person name="Niu S.C."/>
            <person name="Wang J.Y."/>
            <person name="Lin Y.C."/>
            <person name="Xu Q."/>
            <person name="Chen L.J."/>
            <person name="Yoshida K."/>
            <person name="Fujiwara S."/>
            <person name="Wang Z.W."/>
            <person name="Zhang Y.Q."/>
            <person name="Mitsuda N."/>
            <person name="Wang M."/>
            <person name="Liu G.H."/>
            <person name="Pecoraro L."/>
            <person name="Huang H.X."/>
            <person name="Xiao X.J."/>
            <person name="Lin M."/>
            <person name="Wu X.Y."/>
            <person name="Wu W.L."/>
            <person name="Chen Y.Y."/>
            <person name="Chang S.B."/>
            <person name="Sakamoto S."/>
            <person name="Ohme-Takagi M."/>
            <person name="Yagi M."/>
            <person name="Zeng S.J."/>
            <person name="Shen C.Y."/>
            <person name="Yeh C.M."/>
            <person name="Luo Y.B."/>
            <person name="Tsai W.C."/>
            <person name="Van de Peer Y."/>
            <person name="Liu Z.J."/>
        </authorList>
    </citation>
    <scope>NUCLEOTIDE SEQUENCE [LARGE SCALE GENOMIC DNA]</scope>
    <source>
        <strain evidence="6">cv. Shenzhen</strain>
        <tissue evidence="5">Stem</tissue>
    </source>
</reference>
<feature type="domain" description="HTH myb-type" evidence="4">
    <location>
        <begin position="329"/>
        <end position="386"/>
    </location>
</feature>
<dbReference type="STRING" id="1088818.A0A2I0A240"/>